<feature type="domain" description="AB hydrolase-1" evidence="3">
    <location>
        <begin position="31"/>
        <end position="159"/>
    </location>
</feature>
<evidence type="ECO:0000259" key="3">
    <source>
        <dbReference type="Pfam" id="PF00561"/>
    </source>
</evidence>
<evidence type="ECO:0000313" key="4">
    <source>
        <dbReference type="EMBL" id="MBH8595271.1"/>
    </source>
</evidence>
<keyword evidence="5" id="KW-1185">Reference proteome</keyword>
<name>A0A8I1AC97_THEIN</name>
<evidence type="ECO:0000256" key="1">
    <source>
        <dbReference type="ARBA" id="ARBA00022801"/>
    </source>
</evidence>
<evidence type="ECO:0000256" key="2">
    <source>
        <dbReference type="ARBA" id="ARBA00038115"/>
    </source>
</evidence>
<evidence type="ECO:0000313" key="5">
    <source>
        <dbReference type="Proteomes" id="UP000633619"/>
    </source>
</evidence>
<dbReference type="SUPFAM" id="SSF53474">
    <property type="entry name" value="alpha/beta-Hydrolases"/>
    <property type="match status" value="1"/>
</dbReference>
<comment type="caution">
    <text evidence="4">The sequence shown here is derived from an EMBL/GenBank/DDBJ whole genome shotgun (WGS) entry which is preliminary data.</text>
</comment>
<dbReference type="EMBL" id="JAECVW010000003">
    <property type="protein sequence ID" value="MBH8595271.1"/>
    <property type="molecule type" value="Genomic_DNA"/>
</dbReference>
<accession>A0A8I1AC97</accession>
<dbReference type="InterPro" id="IPR000073">
    <property type="entry name" value="AB_hydrolase_1"/>
</dbReference>
<keyword evidence="1 4" id="KW-0378">Hydrolase</keyword>
<protein>
    <submittedName>
        <fullName evidence="4">Alpha/beta fold hydrolase</fullName>
    </submittedName>
</protein>
<sequence length="284" mass="31889">MLKKSFSFDLGKENRVIRGDVRLPKLQSPSPVLFICHGFKGFKDWGFFPVLAEKLAETGFVAVTFNFSMNGIGEDLENFTELEKFSLNTFSREQEDLAFLIQKVREGDFPHADAIDPGRIGLFGHSRGGGNSLIHALDHPDRIKAVAVWNSIHRADFFAPEVMDDIERKGIGYVSNARTGQLLPVRREVIEDIRQNRERFDIKKRLSDLHIPLLIVQGTEDLPGFLEGAQEMADLADKASLCLIEGANHTMGAVHPFEKMTPQLEEAIQATSSFFLKHLSPEQV</sequence>
<dbReference type="InterPro" id="IPR029058">
    <property type="entry name" value="AB_hydrolase_fold"/>
</dbReference>
<proteinExistence type="inferred from homology"/>
<dbReference type="PANTHER" id="PTHR22946">
    <property type="entry name" value="DIENELACTONE HYDROLASE DOMAIN-CONTAINING PROTEIN-RELATED"/>
    <property type="match status" value="1"/>
</dbReference>
<organism evidence="4 5">
    <name type="scientific">Thermoactinomyces intermedius</name>
    <dbReference type="NCBI Taxonomy" id="2024"/>
    <lineage>
        <taxon>Bacteria</taxon>
        <taxon>Bacillati</taxon>
        <taxon>Bacillota</taxon>
        <taxon>Bacilli</taxon>
        <taxon>Bacillales</taxon>
        <taxon>Thermoactinomycetaceae</taxon>
        <taxon>Thermoactinomyces</taxon>
    </lineage>
</organism>
<dbReference type="RefSeq" id="WP_181731560.1">
    <property type="nucleotide sequence ID" value="NZ_JACEIR010000002.1"/>
</dbReference>
<dbReference type="Pfam" id="PF00561">
    <property type="entry name" value="Abhydrolase_1"/>
    <property type="match status" value="1"/>
</dbReference>
<dbReference type="Proteomes" id="UP000633619">
    <property type="component" value="Unassembled WGS sequence"/>
</dbReference>
<dbReference type="Gene3D" id="3.40.50.1820">
    <property type="entry name" value="alpha/beta hydrolase"/>
    <property type="match status" value="1"/>
</dbReference>
<reference evidence="4 5" key="1">
    <citation type="submission" date="2020-12" db="EMBL/GenBank/DDBJ databases">
        <title>WGS of Thermoactinomyces spp.</title>
        <authorList>
            <person name="Cheng K."/>
        </authorList>
    </citation>
    <scope>NUCLEOTIDE SEQUENCE [LARGE SCALE GENOMIC DNA]</scope>
    <source>
        <strain evidence="5">CICC 10671\DSM 43846</strain>
    </source>
</reference>
<comment type="similarity">
    <text evidence="2">Belongs to the AB hydrolase superfamily. FUS2 hydrolase family.</text>
</comment>
<gene>
    <name evidence="4" type="ORF">I8U20_07995</name>
</gene>
<dbReference type="PANTHER" id="PTHR22946:SF9">
    <property type="entry name" value="POLYKETIDE TRANSFERASE AF380"/>
    <property type="match status" value="1"/>
</dbReference>
<dbReference type="AlphaFoldDB" id="A0A8I1AC97"/>
<dbReference type="GO" id="GO:0052689">
    <property type="term" value="F:carboxylic ester hydrolase activity"/>
    <property type="evidence" value="ECO:0007669"/>
    <property type="project" value="UniProtKB-ARBA"/>
</dbReference>
<dbReference type="InterPro" id="IPR050261">
    <property type="entry name" value="FrsA_esterase"/>
</dbReference>